<dbReference type="KEGG" id="nfn:NFRAN_3021"/>
<dbReference type="RefSeq" id="WP_134485299.1">
    <property type="nucleotide sequence ID" value="NZ_LR216287.1"/>
</dbReference>
<keyword evidence="2" id="KW-1185">Reference proteome</keyword>
<name>A0A484IC56_9ARCH</name>
<dbReference type="Gene3D" id="3.90.226.30">
    <property type="match status" value="1"/>
</dbReference>
<dbReference type="EMBL" id="LR216287">
    <property type="protein sequence ID" value="VFJ15344.1"/>
    <property type="molecule type" value="Genomic_DNA"/>
</dbReference>
<evidence type="ECO:0000313" key="2">
    <source>
        <dbReference type="Proteomes" id="UP000294299"/>
    </source>
</evidence>
<dbReference type="InterPro" id="IPR043166">
    <property type="entry name" value="LarA-like_C"/>
</dbReference>
<dbReference type="Proteomes" id="UP000294299">
    <property type="component" value="Chromosome NFRAN"/>
</dbReference>
<dbReference type="InterPro" id="IPR048068">
    <property type="entry name" value="LarA-like"/>
</dbReference>
<dbReference type="GeneID" id="39422126"/>
<dbReference type="OrthoDB" id="9050at2157"/>
<reference evidence="1 2" key="1">
    <citation type="submission" date="2019-02" db="EMBL/GenBank/DDBJ databases">
        <authorList>
            <person name="Lehtovirta-Morley E L."/>
        </authorList>
    </citation>
    <scope>NUCLEOTIDE SEQUENCE [LARGE SCALE GENOMIC DNA]</scope>
    <source>
        <strain evidence="1">NFRAN1</strain>
    </source>
</reference>
<dbReference type="PANTHER" id="PTHR33171">
    <property type="entry name" value="LAR_N DOMAIN-CONTAINING PROTEIN"/>
    <property type="match status" value="1"/>
</dbReference>
<organism evidence="1 2">
    <name type="scientific">Candidatus Nitrosocosmicus franklandianus</name>
    <dbReference type="NCBI Taxonomy" id="1798806"/>
    <lineage>
        <taxon>Archaea</taxon>
        <taxon>Nitrososphaerota</taxon>
        <taxon>Nitrososphaeria</taxon>
        <taxon>Nitrososphaerales</taxon>
        <taxon>Nitrososphaeraceae</taxon>
        <taxon>Candidatus Nitrosocosmicus</taxon>
    </lineage>
</organism>
<sequence length="373" mass="42433">MPEIWLGYGDAEIILDIKYENISKILKPEVKTINPEDLSAIIHDNINLQTSTLILITTPFPKMFDILKTINESNSKLDLQSPDIFVLSKPFTLRLRQDIYKETLKIARIEPEELLKKLPLYRNIILIDKIEYDPVFGFAGSPTKLIRECYPNVMNQIYPSIVGEMPKPGSSGDALKITIESLSKLTCQMIHVYSNRETIDSIYIGHEINSFLDAIERFKEKTSITGEYLKSAFISGSTSYTSQLDLGSSLNLLWNNCHSVLDGGTIVLLSENRGGINEGALSKFIEGRLDLNGLEKYQYINEIEHINFLQLIQEKYEIILISTLPQVYLNKLGLKSVTKIKDGLDWILRKYGKYSKSNIIPFSEITSIRKNIT</sequence>
<protein>
    <submittedName>
        <fullName evidence="1">Uncharacterized protein</fullName>
    </submittedName>
</protein>
<proteinExistence type="predicted"/>
<evidence type="ECO:0000313" key="1">
    <source>
        <dbReference type="EMBL" id="VFJ15344.1"/>
    </source>
</evidence>
<gene>
    <name evidence="1" type="ORF">NFRAN_3021</name>
</gene>
<dbReference type="PANTHER" id="PTHR33171:SF17">
    <property type="entry name" value="LARA-LIKE N-TERMINAL DOMAIN-CONTAINING PROTEIN"/>
    <property type="match status" value="1"/>
</dbReference>
<dbReference type="AlphaFoldDB" id="A0A484IC56"/>
<accession>A0A484IC56</accession>